<dbReference type="CDD" id="cd22157">
    <property type="entry name" value="F-box_AtFBW1-like"/>
    <property type="match status" value="1"/>
</dbReference>
<dbReference type="InterPro" id="IPR011043">
    <property type="entry name" value="Gal_Oxase/kelch_b-propeller"/>
</dbReference>
<feature type="domain" description="F-box" evidence="1">
    <location>
        <begin position="25"/>
        <end position="76"/>
    </location>
</feature>
<dbReference type="PROSITE" id="PS50181">
    <property type="entry name" value="FBOX"/>
    <property type="match status" value="1"/>
</dbReference>
<dbReference type="SUPFAM" id="SSF81383">
    <property type="entry name" value="F-box domain"/>
    <property type="match status" value="1"/>
</dbReference>
<protein>
    <recommendedName>
        <fullName evidence="1">F-box domain-containing protein</fullName>
    </recommendedName>
</protein>
<dbReference type="SUPFAM" id="SSF50965">
    <property type="entry name" value="Galactose oxidase, central domain"/>
    <property type="match status" value="1"/>
</dbReference>
<dbReference type="InterPro" id="IPR001810">
    <property type="entry name" value="F-box_dom"/>
</dbReference>
<organism evidence="2 3">
    <name type="scientific">Thlaspi arvense</name>
    <name type="common">Field penny-cress</name>
    <dbReference type="NCBI Taxonomy" id="13288"/>
    <lineage>
        <taxon>Eukaryota</taxon>
        <taxon>Viridiplantae</taxon>
        <taxon>Streptophyta</taxon>
        <taxon>Embryophyta</taxon>
        <taxon>Tracheophyta</taxon>
        <taxon>Spermatophyta</taxon>
        <taxon>Magnoliopsida</taxon>
        <taxon>eudicotyledons</taxon>
        <taxon>Gunneridae</taxon>
        <taxon>Pentapetalae</taxon>
        <taxon>rosids</taxon>
        <taxon>malvids</taxon>
        <taxon>Brassicales</taxon>
        <taxon>Brassicaceae</taxon>
        <taxon>Thlaspideae</taxon>
        <taxon>Thlaspi</taxon>
    </lineage>
</organism>
<dbReference type="NCBIfam" id="TIGR01640">
    <property type="entry name" value="F_box_assoc_1"/>
    <property type="match status" value="1"/>
</dbReference>
<evidence type="ECO:0000313" key="2">
    <source>
        <dbReference type="EMBL" id="CAH2038326.1"/>
    </source>
</evidence>
<dbReference type="InterPro" id="IPR036047">
    <property type="entry name" value="F-box-like_dom_sf"/>
</dbReference>
<reference evidence="2 3" key="1">
    <citation type="submission" date="2022-03" db="EMBL/GenBank/DDBJ databases">
        <authorList>
            <person name="Nunn A."/>
            <person name="Chopra R."/>
            <person name="Nunn A."/>
            <person name="Contreras Garrido A."/>
        </authorList>
    </citation>
    <scope>NUCLEOTIDE SEQUENCE [LARGE SCALE GENOMIC DNA]</scope>
</reference>
<dbReference type="Proteomes" id="UP000836841">
    <property type="component" value="Chromosome 1"/>
</dbReference>
<dbReference type="Gene3D" id="1.20.1280.50">
    <property type="match status" value="1"/>
</dbReference>
<evidence type="ECO:0000259" key="1">
    <source>
        <dbReference type="PROSITE" id="PS50181"/>
    </source>
</evidence>
<proteinExistence type="predicted"/>
<dbReference type="Pfam" id="PF07734">
    <property type="entry name" value="FBA_1"/>
    <property type="match status" value="1"/>
</dbReference>
<dbReference type="Pfam" id="PF00646">
    <property type="entry name" value="F-box"/>
    <property type="match status" value="1"/>
</dbReference>
<dbReference type="AlphaFoldDB" id="A0AAU9RCM4"/>
<sequence>VVYIYSKPGWSVLSIGEETMLRRHRSSVEFLPHDVVELILEGLPVASLLRFKTVSKKWKSTIESRRFQEGQLIRRRQSRGPDVICVCLRDDGVDTDDRRIVVGSSVVSTVRFPTSCNMYCHGSCDGLVCFYSLHRPSVSVVVNPATRCHRSFPLSNHQQLIIDKFTSTREMIYPAAKLGFGKDKVRGTYKPVWLYNSSGFGLDNVTTCEVFDFSSNAWRYVVPASPFRILAYHTPVYLDESLYWFTEGEEPKVLSFHLHAETFQVLCKAPFAHVRDPHSITMCILGNRLCVSQKNWPTQVIWSFDSTWKKMCSIDLIKSFSWFGVVADIALSPIAILDKNKLLLHGHDHFHSLVIHDLHTKSYDLLLKPTKRGAAFYYFQSCCRDRNFSSVVLLPN</sequence>
<name>A0AAU9RCM4_THLAR</name>
<dbReference type="InterPro" id="IPR050796">
    <property type="entry name" value="SCF_F-box_component"/>
</dbReference>
<dbReference type="SMART" id="SM00256">
    <property type="entry name" value="FBOX"/>
    <property type="match status" value="1"/>
</dbReference>
<feature type="non-terminal residue" evidence="2">
    <location>
        <position position="1"/>
    </location>
</feature>
<dbReference type="InterPro" id="IPR017451">
    <property type="entry name" value="F-box-assoc_interact_dom"/>
</dbReference>
<dbReference type="InterPro" id="IPR006527">
    <property type="entry name" value="F-box-assoc_dom_typ1"/>
</dbReference>
<accession>A0AAU9RCM4</accession>
<gene>
    <name evidence="2" type="ORF">TAV2_LOCUS3900</name>
</gene>
<dbReference type="PANTHER" id="PTHR31672">
    <property type="entry name" value="BNACNNG10540D PROTEIN"/>
    <property type="match status" value="1"/>
</dbReference>
<dbReference type="EMBL" id="OU466857">
    <property type="protein sequence ID" value="CAH2038326.1"/>
    <property type="molecule type" value="Genomic_DNA"/>
</dbReference>
<evidence type="ECO:0000313" key="3">
    <source>
        <dbReference type="Proteomes" id="UP000836841"/>
    </source>
</evidence>
<keyword evidence="3" id="KW-1185">Reference proteome</keyword>
<dbReference type="PANTHER" id="PTHR31672:SF13">
    <property type="entry name" value="F-BOX PROTEIN CPR30-LIKE"/>
    <property type="match status" value="1"/>
</dbReference>